<proteinExistence type="predicted"/>
<dbReference type="InterPro" id="IPR007527">
    <property type="entry name" value="Znf_SWIM"/>
</dbReference>
<evidence type="ECO:0000256" key="1">
    <source>
        <dbReference type="PROSITE-ProRule" id="PRU00325"/>
    </source>
</evidence>
<feature type="domain" description="SWIM-type" evidence="3">
    <location>
        <begin position="52"/>
        <end position="85"/>
    </location>
</feature>
<dbReference type="GO" id="GO:0008270">
    <property type="term" value="F:zinc ion binding"/>
    <property type="evidence" value="ECO:0007669"/>
    <property type="project" value="UniProtKB-KW"/>
</dbReference>
<dbReference type="Pfam" id="PF04434">
    <property type="entry name" value="SWIM"/>
    <property type="match status" value="1"/>
</dbReference>
<keyword evidence="1" id="KW-0862">Zinc</keyword>
<sequence>MLTSEAEVLGLSPDASSTKAAQGLKSPAQWPTLGCDDSAVWGECQGSGSKPYQTQVDLSGPSFKCSCPSRKFPCKHGLALLLLRTAGKVATSDTRPEWVSEWLHSRRDRADKKEAKAAAVATTLPDPEGAAKRQAKRWSRVDGGLAELSLWMQDMLRQGLATLNLGEQATRQTWQNLAARLVDAQAPGMAARVMQLLDVAGPRDDWPALVLAHLGQWQLLLDAAARRDQLPPAMLDDLMSAIGWNQDKAELLAATPAVTDRWLVLGGSQIEGQGRLVERRMWLWGEQTQRFALLQDYAHGGRGYERAWIAGRSYAASLHFYPGGAPLRAMAADDSQLLDAGHARAESLLAHGEAAQSWRDLAERLAGNPFQSLQPLMLRDVSIHRVEGRHWIATTTEGVVRRMLRLDLPEAEGWALLAASGGRPVLAMGEWSDERWRLLGVWNAVAAGDAASLLWSLPGEVQ</sequence>
<evidence type="ECO:0000256" key="2">
    <source>
        <dbReference type="SAM" id="MobiDB-lite"/>
    </source>
</evidence>
<reference evidence="4 5" key="1">
    <citation type="submission" date="2020-08" db="EMBL/GenBank/DDBJ databases">
        <title>Genome sequence of Diaphorobacter aerolatus KACC 16536T.</title>
        <authorList>
            <person name="Hyun D.-W."/>
            <person name="Bae J.-W."/>
        </authorList>
    </citation>
    <scope>NUCLEOTIDE SEQUENCE [LARGE SCALE GENOMIC DNA]</scope>
    <source>
        <strain evidence="4 5">KACC 16536</strain>
    </source>
</reference>
<accession>A0A7H0GP10</accession>
<organism evidence="4 5">
    <name type="scientific">Diaphorobacter aerolatus</name>
    <dbReference type="NCBI Taxonomy" id="1288495"/>
    <lineage>
        <taxon>Bacteria</taxon>
        <taxon>Pseudomonadati</taxon>
        <taxon>Pseudomonadota</taxon>
        <taxon>Betaproteobacteria</taxon>
        <taxon>Burkholderiales</taxon>
        <taxon>Comamonadaceae</taxon>
        <taxon>Diaphorobacter</taxon>
    </lineage>
</organism>
<dbReference type="Proteomes" id="UP000516028">
    <property type="component" value="Chromosome"/>
</dbReference>
<evidence type="ECO:0000259" key="3">
    <source>
        <dbReference type="PROSITE" id="PS50966"/>
    </source>
</evidence>
<evidence type="ECO:0000313" key="4">
    <source>
        <dbReference type="EMBL" id="QNP50026.1"/>
    </source>
</evidence>
<dbReference type="EMBL" id="CP060783">
    <property type="protein sequence ID" value="QNP50026.1"/>
    <property type="molecule type" value="Genomic_DNA"/>
</dbReference>
<keyword evidence="1" id="KW-0479">Metal-binding</keyword>
<dbReference type="PROSITE" id="PS50966">
    <property type="entry name" value="ZF_SWIM"/>
    <property type="match status" value="1"/>
</dbReference>
<dbReference type="RefSeq" id="WP_187725566.1">
    <property type="nucleotide sequence ID" value="NZ_CP060783.1"/>
</dbReference>
<name>A0A7H0GP10_9BURK</name>
<gene>
    <name evidence="4" type="ORF">H9K75_09355</name>
</gene>
<evidence type="ECO:0000313" key="5">
    <source>
        <dbReference type="Proteomes" id="UP000516028"/>
    </source>
</evidence>
<dbReference type="KEGG" id="daer:H9K75_09355"/>
<protein>
    <submittedName>
        <fullName evidence="4">SWIM zinc finger family protein</fullName>
    </submittedName>
</protein>
<keyword evidence="1" id="KW-0863">Zinc-finger</keyword>
<feature type="region of interest" description="Disordered" evidence="2">
    <location>
        <begin position="1"/>
        <end position="28"/>
    </location>
</feature>
<dbReference type="AlphaFoldDB" id="A0A7H0GP10"/>
<keyword evidence="5" id="KW-1185">Reference proteome</keyword>